<dbReference type="InterPro" id="IPR051257">
    <property type="entry name" value="Diverse_CBS-Domain"/>
</dbReference>
<evidence type="ECO:0000313" key="4">
    <source>
        <dbReference type="EMBL" id="RMI36538.1"/>
    </source>
</evidence>
<keyword evidence="5" id="KW-1185">Reference proteome</keyword>
<dbReference type="Pfam" id="PF00571">
    <property type="entry name" value="CBS"/>
    <property type="match status" value="2"/>
</dbReference>
<feature type="domain" description="CBS" evidence="3">
    <location>
        <begin position="7"/>
        <end position="67"/>
    </location>
</feature>
<accession>A0A3M2LNZ1</accession>
<evidence type="ECO:0000256" key="1">
    <source>
        <dbReference type="ARBA" id="ARBA00023122"/>
    </source>
</evidence>
<dbReference type="InterPro" id="IPR000644">
    <property type="entry name" value="CBS_dom"/>
</dbReference>
<dbReference type="OrthoDB" id="9807125at2"/>
<feature type="domain" description="CBS" evidence="3">
    <location>
        <begin position="76"/>
        <end position="131"/>
    </location>
</feature>
<dbReference type="PANTHER" id="PTHR43080">
    <property type="entry name" value="CBS DOMAIN-CONTAINING PROTEIN CBSX3, MITOCHONDRIAL"/>
    <property type="match status" value="1"/>
</dbReference>
<evidence type="ECO:0000313" key="5">
    <source>
        <dbReference type="Proteomes" id="UP000282674"/>
    </source>
</evidence>
<dbReference type="RefSeq" id="WP_122199376.1">
    <property type="nucleotide sequence ID" value="NZ_JBHSKC010000039.1"/>
</dbReference>
<evidence type="ECO:0000259" key="3">
    <source>
        <dbReference type="PROSITE" id="PS51371"/>
    </source>
</evidence>
<dbReference type="SUPFAM" id="SSF54631">
    <property type="entry name" value="CBS-domain pair"/>
    <property type="match status" value="1"/>
</dbReference>
<dbReference type="Proteomes" id="UP000282674">
    <property type="component" value="Unassembled WGS sequence"/>
</dbReference>
<dbReference type="CDD" id="cd04623">
    <property type="entry name" value="CBS_pair_bac_euk"/>
    <property type="match status" value="1"/>
</dbReference>
<name>A0A3M2LNZ1_9ACTN</name>
<dbReference type="PROSITE" id="PS51371">
    <property type="entry name" value="CBS"/>
    <property type="match status" value="2"/>
</dbReference>
<evidence type="ECO:0000256" key="2">
    <source>
        <dbReference type="PROSITE-ProRule" id="PRU00703"/>
    </source>
</evidence>
<reference evidence="4 5" key="1">
    <citation type="submission" date="2018-10" db="EMBL/GenBank/DDBJ databases">
        <title>Isolation from soil.</title>
        <authorList>
            <person name="Hu J."/>
        </authorList>
    </citation>
    <scope>NUCLEOTIDE SEQUENCE [LARGE SCALE GENOMIC DNA]</scope>
    <source>
        <strain evidence="4 5">NEAU-Ht49</strain>
    </source>
</reference>
<keyword evidence="1 2" id="KW-0129">CBS domain</keyword>
<comment type="caution">
    <text evidence="4">The sequence shown here is derived from an EMBL/GenBank/DDBJ whole genome shotgun (WGS) entry which is preliminary data.</text>
</comment>
<dbReference type="InterPro" id="IPR044725">
    <property type="entry name" value="CBSX3_CBS_dom"/>
</dbReference>
<organism evidence="4 5">
    <name type="scientific">Actinomadura harenae</name>
    <dbReference type="NCBI Taxonomy" id="2483351"/>
    <lineage>
        <taxon>Bacteria</taxon>
        <taxon>Bacillati</taxon>
        <taxon>Actinomycetota</taxon>
        <taxon>Actinomycetes</taxon>
        <taxon>Streptosporangiales</taxon>
        <taxon>Thermomonosporaceae</taxon>
        <taxon>Actinomadura</taxon>
    </lineage>
</organism>
<proteinExistence type="predicted"/>
<dbReference type="EMBL" id="RFFG01000133">
    <property type="protein sequence ID" value="RMI36538.1"/>
    <property type="molecule type" value="Genomic_DNA"/>
</dbReference>
<dbReference type="AlphaFoldDB" id="A0A3M2LNZ1"/>
<dbReference type="InterPro" id="IPR046342">
    <property type="entry name" value="CBS_dom_sf"/>
</dbReference>
<gene>
    <name evidence="4" type="ORF">EBO15_38355</name>
</gene>
<dbReference type="Gene3D" id="3.10.580.10">
    <property type="entry name" value="CBS-domain"/>
    <property type="match status" value="1"/>
</dbReference>
<dbReference type="SMART" id="SM00116">
    <property type="entry name" value="CBS"/>
    <property type="match status" value="2"/>
</dbReference>
<protein>
    <submittedName>
        <fullName evidence="4">CBS domain-containing protein</fullName>
    </submittedName>
</protein>
<dbReference type="PANTHER" id="PTHR43080:SF2">
    <property type="entry name" value="CBS DOMAIN-CONTAINING PROTEIN"/>
    <property type="match status" value="1"/>
</dbReference>
<sequence length="145" mass="15893">MRIRDILRRKGSTVATIRPDATVRELLAVLAEHNIGAVVVSPDGAAITGIASERDIVRRLHEHGAPLLDRPVAAIMTGRVRTVAPDTDVEDLRTTMTEHRIRHIPVLEDGRLAGIVSIGDVVKSSIDELESEREHLVGYIRRTGS</sequence>